<feature type="transmembrane region" description="Helical" evidence="10">
    <location>
        <begin position="93"/>
        <end position="113"/>
    </location>
</feature>
<dbReference type="InterPro" id="IPR019388">
    <property type="entry name" value="FIT"/>
</dbReference>
<keyword evidence="3 8" id="KW-0378">Hydrolase</keyword>
<evidence type="ECO:0000256" key="6">
    <source>
        <dbReference type="ARBA" id="ARBA00023098"/>
    </source>
</evidence>
<dbReference type="HOGENOM" id="CLU_048143_0_1_1"/>
<keyword evidence="5 8" id="KW-1133">Transmembrane helix</keyword>
<name>W9XRV6_9EURO</name>
<dbReference type="AlphaFoldDB" id="W9XRV6"/>
<dbReference type="EC" id="3.6.1.-" evidence="8"/>
<evidence type="ECO:0000256" key="9">
    <source>
        <dbReference type="SAM" id="MobiDB-lite"/>
    </source>
</evidence>
<feature type="transmembrane region" description="Helical" evidence="10">
    <location>
        <begin position="204"/>
        <end position="223"/>
    </location>
</feature>
<dbReference type="GO" id="GO:0005789">
    <property type="term" value="C:endoplasmic reticulum membrane"/>
    <property type="evidence" value="ECO:0007669"/>
    <property type="project" value="UniProtKB-SubCell"/>
</dbReference>
<organism evidence="11 12">
    <name type="scientific">Cladophialophora psammophila CBS 110553</name>
    <dbReference type="NCBI Taxonomy" id="1182543"/>
    <lineage>
        <taxon>Eukaryota</taxon>
        <taxon>Fungi</taxon>
        <taxon>Dikarya</taxon>
        <taxon>Ascomycota</taxon>
        <taxon>Pezizomycotina</taxon>
        <taxon>Eurotiomycetes</taxon>
        <taxon>Chaetothyriomycetidae</taxon>
        <taxon>Chaetothyriales</taxon>
        <taxon>Herpotrichiellaceae</taxon>
        <taxon>Cladophialophora</taxon>
    </lineage>
</organism>
<comment type="subcellular location">
    <subcellularLocation>
        <location evidence="1 8">Endoplasmic reticulum membrane</location>
        <topology evidence="1 8">Multi-pass membrane protein</topology>
    </subcellularLocation>
</comment>
<gene>
    <name evidence="8" type="primary">SCS3</name>
    <name evidence="8" type="synonym">FIT2B</name>
    <name evidence="11" type="ORF">A1O5_04173</name>
</gene>
<evidence type="ECO:0000313" key="12">
    <source>
        <dbReference type="Proteomes" id="UP000019471"/>
    </source>
</evidence>
<feature type="transmembrane region" description="Helical" evidence="10">
    <location>
        <begin position="133"/>
        <end position="155"/>
    </location>
</feature>
<comment type="catalytic activity">
    <reaction evidence="8">
        <text>(9Z)-octadecenoyl-CoA + H2O = S-(9Z-octadecenoyl)-4'-phosphopantetheine + adenosine 3',5'-bisphosphate + 2 H(+)</text>
        <dbReference type="Rhea" id="RHEA:65564"/>
        <dbReference type="ChEBI" id="CHEBI:15377"/>
        <dbReference type="ChEBI" id="CHEBI:15378"/>
        <dbReference type="ChEBI" id="CHEBI:57387"/>
        <dbReference type="ChEBI" id="CHEBI:58343"/>
        <dbReference type="ChEBI" id="CHEBI:156553"/>
    </reaction>
</comment>
<dbReference type="InterPro" id="IPR046400">
    <property type="entry name" value="SCS3"/>
</dbReference>
<keyword evidence="8" id="KW-0444">Lipid biosynthesis</keyword>
<comment type="caution">
    <text evidence="11">The sequence shown here is derived from an EMBL/GenBank/DDBJ whole genome shotgun (WGS) entry which is preliminary data.</text>
</comment>
<comment type="similarity">
    <text evidence="8">Belongs to the FIT family. Fungal FIT2B/SCS3 subfamily.</text>
</comment>
<protein>
    <recommendedName>
        <fullName evidence="8">Acyl-coenzyme A diphosphatase SCS3</fullName>
        <ecNumber evidence="8">3.6.1.-</ecNumber>
    </recommendedName>
    <alternativeName>
        <fullName evidence="8">FIT family protein SCS3</fullName>
    </alternativeName>
</protein>
<dbReference type="OrthoDB" id="5579088at2759"/>
<dbReference type="PANTHER" id="PTHR23129:SF0">
    <property type="entry name" value="ACYL-COENZYME A DIPHOSPHATASE FITM2"/>
    <property type="match status" value="1"/>
</dbReference>
<reference evidence="11 12" key="1">
    <citation type="submission" date="2013-03" db="EMBL/GenBank/DDBJ databases">
        <title>The Genome Sequence of Cladophialophora psammophila CBS 110553.</title>
        <authorList>
            <consortium name="The Broad Institute Genomics Platform"/>
            <person name="Cuomo C."/>
            <person name="de Hoog S."/>
            <person name="Gorbushina A."/>
            <person name="Walker B."/>
            <person name="Young S.K."/>
            <person name="Zeng Q."/>
            <person name="Gargeya S."/>
            <person name="Fitzgerald M."/>
            <person name="Haas B."/>
            <person name="Abouelleil A."/>
            <person name="Allen A.W."/>
            <person name="Alvarado L."/>
            <person name="Arachchi H.M."/>
            <person name="Berlin A.M."/>
            <person name="Chapman S.B."/>
            <person name="Gainer-Dewar J."/>
            <person name="Goldberg J."/>
            <person name="Griggs A."/>
            <person name="Gujja S."/>
            <person name="Hansen M."/>
            <person name="Howarth C."/>
            <person name="Imamovic A."/>
            <person name="Ireland A."/>
            <person name="Larimer J."/>
            <person name="McCowan C."/>
            <person name="Murphy C."/>
            <person name="Pearson M."/>
            <person name="Poon T.W."/>
            <person name="Priest M."/>
            <person name="Roberts A."/>
            <person name="Saif S."/>
            <person name="Shea T."/>
            <person name="Sisk P."/>
            <person name="Sykes S."/>
            <person name="Wortman J."/>
            <person name="Nusbaum C."/>
            <person name="Birren B."/>
        </authorList>
    </citation>
    <scope>NUCLEOTIDE SEQUENCE [LARGE SCALE GENOMIC DNA]</scope>
    <source>
        <strain evidence="11 12">CBS 110553</strain>
    </source>
</reference>
<accession>W9XRV6</accession>
<keyword evidence="12" id="KW-1185">Reference proteome</keyword>
<feature type="transmembrane region" description="Helical" evidence="10">
    <location>
        <begin position="271"/>
        <end position="292"/>
    </location>
</feature>
<feature type="transmembrane region" description="Helical" evidence="10">
    <location>
        <begin position="37"/>
        <end position="57"/>
    </location>
</feature>
<evidence type="ECO:0000256" key="3">
    <source>
        <dbReference type="ARBA" id="ARBA00022801"/>
    </source>
</evidence>
<dbReference type="PANTHER" id="PTHR23129">
    <property type="entry name" value="ACYL-COENZYME A DIPHOSPHATASE FITM2"/>
    <property type="match status" value="1"/>
</dbReference>
<comment type="catalytic activity">
    <reaction evidence="8">
        <text>hexadecanoyl-CoA + H2O = S-hexadecanoyl-4'-phosphopantetheine + adenosine 3',5'-bisphosphate + 2 H(+)</text>
        <dbReference type="Rhea" id="RHEA:50032"/>
        <dbReference type="ChEBI" id="CHEBI:15377"/>
        <dbReference type="ChEBI" id="CHEBI:15378"/>
        <dbReference type="ChEBI" id="CHEBI:57379"/>
        <dbReference type="ChEBI" id="CHEBI:58343"/>
        <dbReference type="ChEBI" id="CHEBI:132018"/>
    </reaction>
</comment>
<dbReference type="GO" id="GO:0010945">
    <property type="term" value="F:coenzyme A diphosphatase activity"/>
    <property type="evidence" value="ECO:0007669"/>
    <property type="project" value="InterPro"/>
</dbReference>
<feature type="region of interest" description="Disordered" evidence="9">
    <location>
        <begin position="1"/>
        <end position="33"/>
    </location>
</feature>
<evidence type="ECO:0000256" key="2">
    <source>
        <dbReference type="ARBA" id="ARBA00022692"/>
    </source>
</evidence>
<dbReference type="GeneID" id="19188898"/>
<dbReference type="RefSeq" id="XP_007742971.1">
    <property type="nucleotide sequence ID" value="XM_007744781.1"/>
</dbReference>
<dbReference type="HAMAP" id="MF_03231">
    <property type="entry name" value="SCS3"/>
    <property type="match status" value="1"/>
</dbReference>
<keyword evidence="2 8" id="KW-0812">Transmembrane</keyword>
<dbReference type="GO" id="GO:0008654">
    <property type="term" value="P:phospholipid biosynthetic process"/>
    <property type="evidence" value="ECO:0007669"/>
    <property type="project" value="UniProtKB-KW"/>
</dbReference>
<evidence type="ECO:0000256" key="7">
    <source>
        <dbReference type="ARBA" id="ARBA00023136"/>
    </source>
</evidence>
<dbReference type="EMBL" id="AMGX01000005">
    <property type="protein sequence ID" value="EXJ73024.1"/>
    <property type="molecule type" value="Genomic_DNA"/>
</dbReference>
<dbReference type="Proteomes" id="UP000019471">
    <property type="component" value="Unassembled WGS sequence"/>
</dbReference>
<keyword evidence="8" id="KW-1208">Phospholipid metabolism</keyword>
<evidence type="ECO:0000256" key="8">
    <source>
        <dbReference type="HAMAP-Rule" id="MF_03231"/>
    </source>
</evidence>
<evidence type="ECO:0000256" key="4">
    <source>
        <dbReference type="ARBA" id="ARBA00022824"/>
    </source>
</evidence>
<comment type="catalytic activity">
    <reaction evidence="8">
        <text>an acyl-CoA + H2O = an acyl-4'-phosphopantetheine + adenosine 3',5'-bisphosphate + 2 H(+)</text>
        <dbReference type="Rhea" id="RHEA:50044"/>
        <dbReference type="ChEBI" id="CHEBI:15377"/>
        <dbReference type="ChEBI" id="CHEBI:15378"/>
        <dbReference type="ChEBI" id="CHEBI:58342"/>
        <dbReference type="ChEBI" id="CHEBI:58343"/>
        <dbReference type="ChEBI" id="CHEBI:132023"/>
    </reaction>
</comment>
<evidence type="ECO:0000256" key="10">
    <source>
        <dbReference type="SAM" id="Phobius"/>
    </source>
</evidence>
<keyword evidence="4 8" id="KW-0256">Endoplasmic reticulum</keyword>
<keyword evidence="6" id="KW-0443">Lipid metabolism</keyword>
<sequence length="328" mass="36420">MPAVQRNGRTIAPQEKQDEPTHPTTSRSMPSTRQGPSAYLLLIYPVVLALGSLFAFLSPVASPPAESLAPGIVSDLHTQHFHSTNYFAGKRNILNVYFVKFGWFWTTLAFWVLQITTRPPPASAHKHYIQSILRYGLVTISWILTTQWCFGPALIDRSFTITGGRCEPQLINNTGLKEAVDMTVIASGPACKAAGGDWRGGHDISGHVFMLALSSAFLIYEIYIADRHSAHPSVSPRAAAAVAHDMTEEERKAVGGWESESVAMVHIWSRYFLYAVVVLDFWMLMMTAIWFHTWTEKLSGLFIAAGTVWGTYFAGDFVPQWREIVGGL</sequence>
<comment type="function">
    <text evidence="8">Fatty acyl-coenzyme A (CoA) diphosphatase that hydrolyzes fatty acyl-CoA to yield acyl-4'-phosphopantetheine and adenosine 3',5'-bisphosphate. Preferentially hydrolyzes unsaturated long-chain acyl-CoA substrates in the endoplasmic reticulum (ER) lumen. This catalytic activity is required for maintaining ER structure and for lipid droplets (LDs) biogenesis, which are lipid storage organelles involved in maintaining lipid and energy homeostasis. May directly bind to diacylglycerol (DAGs) and triacylglycerol, which is also important for LD biogenesis. May support directional budding of nacent LDs from the ER into the cytosol by reducing DAG levels at sites of LD formation. May play a role in the regulation of cell morphology and cytoskeletal organization. Involved in phospholipid biosynthesis.</text>
</comment>
<keyword evidence="8" id="KW-0594">Phospholipid biosynthesis</keyword>
<feature type="compositionally biased region" description="Polar residues" evidence="9">
    <location>
        <begin position="22"/>
        <end position="33"/>
    </location>
</feature>
<evidence type="ECO:0000256" key="5">
    <source>
        <dbReference type="ARBA" id="ARBA00022989"/>
    </source>
</evidence>
<dbReference type="eggNOG" id="KOG3750">
    <property type="taxonomic scope" value="Eukaryota"/>
</dbReference>
<dbReference type="GO" id="GO:0140042">
    <property type="term" value="P:lipid droplet formation"/>
    <property type="evidence" value="ECO:0007669"/>
    <property type="project" value="UniProtKB-UniRule"/>
</dbReference>
<dbReference type="STRING" id="1182543.W9XRV6"/>
<proteinExistence type="inferred from homology"/>
<keyword evidence="7 8" id="KW-0472">Membrane</keyword>
<evidence type="ECO:0000256" key="1">
    <source>
        <dbReference type="ARBA" id="ARBA00004477"/>
    </source>
</evidence>
<evidence type="ECO:0000313" key="11">
    <source>
        <dbReference type="EMBL" id="EXJ73024.1"/>
    </source>
</evidence>
<feature type="active site" evidence="8">
    <location>
        <position position="292"/>
    </location>
</feature>
<dbReference type="Pfam" id="PF10261">
    <property type="entry name" value="FIT"/>
    <property type="match status" value="1"/>
</dbReference>
<comment type="catalytic activity">
    <reaction evidence="8">
        <text>(5Z,8Z,11Z,14Z)-eicosatetraenoyl-CoA + H2O = S-(5Z,8Z,11Z,14Z-eicosatetraenoyl)-4'-phosphopantetheine + adenosine 3',5'-bisphosphate + 2 H(+)</text>
        <dbReference type="Rhea" id="RHEA:65568"/>
        <dbReference type="ChEBI" id="CHEBI:15377"/>
        <dbReference type="ChEBI" id="CHEBI:15378"/>
        <dbReference type="ChEBI" id="CHEBI:57368"/>
        <dbReference type="ChEBI" id="CHEBI:58343"/>
        <dbReference type="ChEBI" id="CHEBI:156554"/>
    </reaction>
</comment>
<feature type="active site" evidence="8">
    <location>
        <position position="207"/>
    </location>
</feature>